<keyword evidence="2" id="KW-0472">Membrane</keyword>
<keyword evidence="5" id="KW-1185">Reference proteome</keyword>
<feature type="region of interest" description="Disordered" evidence="1">
    <location>
        <begin position="513"/>
        <end position="536"/>
    </location>
</feature>
<dbReference type="GO" id="GO:0008237">
    <property type="term" value="F:metallopeptidase activity"/>
    <property type="evidence" value="ECO:0007669"/>
    <property type="project" value="UniProtKB-KW"/>
</dbReference>
<dbReference type="Pfam" id="PF13367">
    <property type="entry name" value="PrsW-protease"/>
    <property type="match status" value="1"/>
</dbReference>
<dbReference type="EMBL" id="PISD01000015">
    <property type="protein sequence ID" value="PKG29511.1"/>
    <property type="molecule type" value="Genomic_DNA"/>
</dbReference>
<feature type="transmembrane region" description="Helical" evidence="2">
    <location>
        <begin position="123"/>
        <end position="147"/>
    </location>
</feature>
<dbReference type="RefSeq" id="WP_066188782.1">
    <property type="nucleotide sequence ID" value="NZ_JARMMB010000015.1"/>
</dbReference>
<feature type="transmembrane region" description="Helical" evidence="2">
    <location>
        <begin position="433"/>
        <end position="463"/>
    </location>
</feature>
<evidence type="ECO:0000313" key="4">
    <source>
        <dbReference type="EMBL" id="PKG29511.1"/>
    </source>
</evidence>
<evidence type="ECO:0000259" key="3">
    <source>
        <dbReference type="Pfam" id="PF14436"/>
    </source>
</evidence>
<reference evidence="4 5" key="1">
    <citation type="journal article" date="2010" name="Int. J. Syst. Evol. Microbiol.">
        <title>Bacillus horneckiae sp. nov., isolated from a spacecraft-assembly clean room.</title>
        <authorList>
            <person name="Vaishampayan P."/>
            <person name="Probst A."/>
            <person name="Krishnamurthi S."/>
            <person name="Ghosh S."/>
            <person name="Osman S."/>
            <person name="McDowall A."/>
            <person name="Ruckmani A."/>
            <person name="Mayilraj S."/>
            <person name="Venkateswaran K."/>
        </authorList>
    </citation>
    <scope>NUCLEOTIDE SEQUENCE [LARGE SCALE GENOMIC DNA]</scope>
    <source>
        <strain evidence="5">1PO1SC</strain>
    </source>
</reference>
<organism evidence="4 5">
    <name type="scientific">Cytobacillus horneckiae</name>
    <dbReference type="NCBI Taxonomy" id="549687"/>
    <lineage>
        <taxon>Bacteria</taxon>
        <taxon>Bacillati</taxon>
        <taxon>Bacillota</taxon>
        <taxon>Bacilli</taxon>
        <taxon>Bacillales</taxon>
        <taxon>Bacillaceae</taxon>
        <taxon>Cytobacillus</taxon>
    </lineage>
</organism>
<dbReference type="InterPro" id="IPR026898">
    <property type="entry name" value="PrsW"/>
</dbReference>
<evidence type="ECO:0000256" key="2">
    <source>
        <dbReference type="SAM" id="Phobius"/>
    </source>
</evidence>
<feature type="transmembrane region" description="Helical" evidence="2">
    <location>
        <begin position="61"/>
        <end position="79"/>
    </location>
</feature>
<proteinExistence type="predicted"/>
<feature type="transmembrane region" description="Helical" evidence="2">
    <location>
        <begin position="36"/>
        <end position="55"/>
    </location>
</feature>
<dbReference type="Pfam" id="PF14436">
    <property type="entry name" value="EndoU_bacteria"/>
    <property type="match status" value="1"/>
</dbReference>
<dbReference type="AlphaFoldDB" id="A0A2N0ZJ48"/>
<feature type="transmembrane region" description="Helical" evidence="2">
    <location>
        <begin position="221"/>
        <end position="238"/>
    </location>
</feature>
<feature type="transmembrane region" description="Helical" evidence="2">
    <location>
        <begin position="91"/>
        <end position="111"/>
    </location>
</feature>
<evidence type="ECO:0000256" key="1">
    <source>
        <dbReference type="SAM" id="MobiDB-lite"/>
    </source>
</evidence>
<accession>A0A2N0ZJ48</accession>
<feature type="transmembrane region" description="Helical" evidence="2">
    <location>
        <begin position="188"/>
        <end position="209"/>
    </location>
</feature>
<keyword evidence="2" id="KW-0812">Transmembrane</keyword>
<keyword evidence="4" id="KW-0378">Hydrolase</keyword>
<dbReference type="CDD" id="cd20686">
    <property type="entry name" value="CdiA-CT_Ec-like"/>
    <property type="match status" value="1"/>
</dbReference>
<gene>
    <name evidence="4" type="ORF">CWS20_08300</name>
</gene>
<feature type="domain" description="Bacterial EndoU nuclease" evidence="3">
    <location>
        <begin position="552"/>
        <end position="678"/>
    </location>
</feature>
<evidence type="ECO:0000313" key="5">
    <source>
        <dbReference type="Proteomes" id="UP000233343"/>
    </source>
</evidence>
<name>A0A2N0ZJ48_9BACI</name>
<dbReference type="GO" id="GO:0006508">
    <property type="term" value="P:proteolysis"/>
    <property type="evidence" value="ECO:0007669"/>
    <property type="project" value="UniProtKB-KW"/>
</dbReference>
<sequence length="680" mass="77082">MINLMLKTRITLRNILESISLFYQQLPQKYPFINKLMIVFSWVSILVLIISLFFMEDARKMFLQFFWSFYVLLQFWLLSRSKTLTWKKYSYFFIAGAWLIVPVNTLIVYSITSFLGGTTTNAWSMAFLTPVAEEVLKLIPLAFYLFISRRASSLSLTDYALIGAATGAGFQFLEETARRINSGGLFDYGVTLFGGKVLHWDLFTLFPGYFEESFLPDKMTAGHPLLTAIIALGVGLAFRFRHKFTFLAFLFPLFLLIWAIFDHAIWNANFRAPGWLTFFHDLLGSGYAAKPFFLIMLCAALLIDYRDINHVRNKLPLLKHEHMIQPFSEIWQLVKAFITDRQRYMNLLLFYRERRETGLTMVHGNHEAKKLLPKVQALLMRSFAGLTVLFVLAAGILYMSGMLDNGGINACFACLFDSLQNWWNGLSLSQKGMIILGAFALTFPLLGFWGAVGAVSTGIGMAASGRQIADIIRNPKSLLTPENALAAGLGFLLSRIPFGRTGAGKLKEWLTSRFGRRNDPKPDPTPPKPKNNFPYKPGYEKHMVEVADVVRKKGKGIVGGHNLSHFEKAFKDQGWNLEDCIISKKKHPSIEGVYEIEYQIPKLDMKGDVIPGEYKNITHPKTVYDPNVFSDQQMIQWGKEAMGNGEIIGREINGTASNGLNFRGYLNDQGEITNFFPTMD</sequence>
<feature type="transmembrane region" description="Helical" evidence="2">
    <location>
        <begin position="286"/>
        <end position="305"/>
    </location>
</feature>
<dbReference type="InterPro" id="IPR029501">
    <property type="entry name" value="EndoU_bac"/>
</dbReference>
<keyword evidence="4" id="KW-0645">Protease</keyword>
<dbReference type="GO" id="GO:0004519">
    <property type="term" value="F:endonuclease activity"/>
    <property type="evidence" value="ECO:0007669"/>
    <property type="project" value="InterPro"/>
</dbReference>
<dbReference type="Proteomes" id="UP000233343">
    <property type="component" value="Unassembled WGS sequence"/>
</dbReference>
<keyword evidence="4" id="KW-0482">Metalloprotease</keyword>
<feature type="transmembrane region" description="Helical" evidence="2">
    <location>
        <begin position="245"/>
        <end position="266"/>
    </location>
</feature>
<comment type="caution">
    <text evidence="4">The sequence shown here is derived from an EMBL/GenBank/DDBJ whole genome shotgun (WGS) entry which is preliminary data.</text>
</comment>
<keyword evidence="2" id="KW-1133">Transmembrane helix</keyword>
<feature type="transmembrane region" description="Helical" evidence="2">
    <location>
        <begin position="378"/>
        <end position="399"/>
    </location>
</feature>
<protein>
    <submittedName>
        <fullName evidence="4">PrsW family intramembrane metalloprotease</fullName>
    </submittedName>
</protein>
<feature type="compositionally biased region" description="Basic and acidic residues" evidence="1">
    <location>
        <begin position="513"/>
        <end position="522"/>
    </location>
</feature>